<dbReference type="PROSITE" id="PS50994">
    <property type="entry name" value="INTEGRASE"/>
    <property type="match status" value="1"/>
</dbReference>
<gene>
    <name evidence="2" type="ORF">LAZ67_9001785</name>
</gene>
<evidence type="ECO:0000259" key="1">
    <source>
        <dbReference type="PROSITE" id="PS50994"/>
    </source>
</evidence>
<evidence type="ECO:0000313" key="3">
    <source>
        <dbReference type="Proteomes" id="UP001235939"/>
    </source>
</evidence>
<feature type="domain" description="Integrase catalytic" evidence="1">
    <location>
        <begin position="212"/>
        <end position="289"/>
    </location>
</feature>
<protein>
    <recommendedName>
        <fullName evidence="1">Integrase catalytic domain-containing protein</fullName>
    </recommendedName>
</protein>
<dbReference type="InterPro" id="IPR001584">
    <property type="entry name" value="Integrase_cat-core"/>
</dbReference>
<dbReference type="InterPro" id="IPR012337">
    <property type="entry name" value="RNaseH-like_sf"/>
</dbReference>
<organism evidence="2 3">
    <name type="scientific">Cordylochernes scorpioides</name>
    <dbReference type="NCBI Taxonomy" id="51811"/>
    <lineage>
        <taxon>Eukaryota</taxon>
        <taxon>Metazoa</taxon>
        <taxon>Ecdysozoa</taxon>
        <taxon>Arthropoda</taxon>
        <taxon>Chelicerata</taxon>
        <taxon>Arachnida</taxon>
        <taxon>Pseudoscorpiones</taxon>
        <taxon>Cheliferoidea</taxon>
        <taxon>Chernetidae</taxon>
        <taxon>Cordylochernes</taxon>
    </lineage>
</organism>
<name>A0ABY6KYA4_9ARAC</name>
<accession>A0ABY6KYA4</accession>
<dbReference type="Proteomes" id="UP001235939">
    <property type="component" value="Chromosome 09"/>
</dbReference>
<evidence type="ECO:0000313" key="2">
    <source>
        <dbReference type="EMBL" id="UYV72090.1"/>
    </source>
</evidence>
<proteinExistence type="predicted"/>
<dbReference type="PANTHER" id="PTHR46585:SF1">
    <property type="entry name" value="CHROMO DOMAIN-CONTAINING PROTEIN"/>
    <property type="match status" value="1"/>
</dbReference>
<dbReference type="SUPFAM" id="SSF53098">
    <property type="entry name" value="Ribonuclease H-like"/>
    <property type="match status" value="1"/>
</dbReference>
<dbReference type="Gene3D" id="3.30.420.10">
    <property type="entry name" value="Ribonuclease H-like superfamily/Ribonuclease H"/>
    <property type="match status" value="1"/>
</dbReference>
<keyword evidence="3" id="KW-1185">Reference proteome</keyword>
<dbReference type="EMBL" id="CP092871">
    <property type="protein sequence ID" value="UYV72090.1"/>
    <property type="molecule type" value="Genomic_DNA"/>
</dbReference>
<dbReference type="PANTHER" id="PTHR46585">
    <property type="entry name" value="INTEGRASE CORE DOMAIN CONTAINING PROTEIN"/>
    <property type="match status" value="1"/>
</dbReference>
<dbReference type="InterPro" id="IPR036397">
    <property type="entry name" value="RNaseH_sf"/>
</dbReference>
<sequence>MRKGKGVINKTISKLPFEIHLPGHNFTGPETQSLTGKTRLNPDLSYKSWNWMKQPTIMILKNKDTKTRNEICDKQMLKDLDNIQNPSFKERIERGIVKPIIWSKKTFGLGPLIYCVECRKKTKTIKIKTEKDKRGKIEYLICKEEKRRRRTFKPPPKKSLEEIYYNPETGYRVINDLVRKTGYSQKEVSEFLHKQDVFILHKPIKKKFETRRVYAPYKDYQWVANLAFMQKDKGFKYILTIIDAFTKYAWAIPIRNKTGDEITNAFREIFKERKPERMQTGKGTDLSTV</sequence>
<reference evidence="2 3" key="1">
    <citation type="submission" date="2022-01" db="EMBL/GenBank/DDBJ databases">
        <title>A chromosomal length assembly of Cordylochernes scorpioides.</title>
        <authorList>
            <person name="Zeh D."/>
            <person name="Zeh J."/>
        </authorList>
    </citation>
    <scope>NUCLEOTIDE SEQUENCE [LARGE SCALE GENOMIC DNA]</scope>
    <source>
        <strain evidence="2">IN4F17</strain>
        <tissue evidence="2">Whole Body</tissue>
    </source>
</reference>